<accession>A0A8T5GCW0</accession>
<dbReference type="AlphaFoldDB" id="A0A8T5GCW0"/>
<dbReference type="EMBL" id="JABJNZ010000004">
    <property type="protein sequence ID" value="MBT4869964.1"/>
    <property type="molecule type" value="Genomic_DNA"/>
</dbReference>
<feature type="transmembrane region" description="Helical" evidence="1">
    <location>
        <begin position="12"/>
        <end position="37"/>
    </location>
</feature>
<gene>
    <name evidence="2" type="ORF">HON47_00110</name>
</gene>
<evidence type="ECO:0000313" key="3">
    <source>
        <dbReference type="Proteomes" id="UP000722459"/>
    </source>
</evidence>
<protein>
    <submittedName>
        <fullName evidence="2">Uncharacterized protein</fullName>
    </submittedName>
</protein>
<proteinExistence type="predicted"/>
<dbReference type="Gene3D" id="2.120.10.30">
    <property type="entry name" value="TolB, C-terminal domain"/>
    <property type="match status" value="1"/>
</dbReference>
<name>A0A8T5GCW0_9ARCH</name>
<keyword evidence="1" id="KW-1133">Transmembrane helix</keyword>
<reference evidence="2" key="1">
    <citation type="journal article" date="2021" name="ISME J.">
        <title>Mercury methylation by metabolically versatile and cosmopolitan marine bacteria.</title>
        <authorList>
            <person name="Lin H."/>
            <person name="Ascher D.B."/>
            <person name="Myung Y."/>
            <person name="Lamborg C.H."/>
            <person name="Hallam S.J."/>
            <person name="Gionfriddo C.M."/>
            <person name="Holt K.E."/>
            <person name="Moreau J.W."/>
        </authorList>
    </citation>
    <scope>NUCLEOTIDE SEQUENCE</scope>
    <source>
        <strain evidence="2">SI075_bin30</strain>
    </source>
</reference>
<sequence length="698" mass="75231">MENKTFSSAQGTIEYLVIIAVIVVLGLLVVGTASSFFDSASGFSSTVGKVRASSGGISVVDAVVDLEGDGIFSIKNNFGETLSISKISVGGLDSNFDTVLVFGNTINFYLENLSDYCSCTNAGGIQNCQLTVYFTTTLGIQKKEIIDVPVDCTNNIDSNSSSNVVEDILPVVTLLAPADESTSEIYDVNFSYSVSDDSLISSCSLIINEVVDQTGRFETFDIFSKTFSSDGNYYWDVNCTDEHGNFGVSDSNWLLTVQAPVVSYPYVTLLSPANSATVAGAISFDFNVNDTEYDIDYCELIIDDVVNAKLTTIAEEQTINFEHPGIANGTYTWDVNCINTNGDENGASRDLSVSTSLQESKYLYLFVRGMLMDEPLYSVSLETNGFTQINTPPEIVVGVTGFEMDANNNSWLGPGYSTSNSIEKFDPSGTILSSQSNAVGQNLLAINAFGNVYNGPSSGSYTLEKRDFNGNLIDTIDISFGSIKQATVDLDNNLWIVQETPIFDNDSNITKISPSGEILLDKNIDYVTNNLVAMVVDLSNNLWVLDGTSSELIKISQNGVITGTYSVGTNPTDVKVDISNNLWVVDSDNIYKVSQAGSILDTIVLGSISFSKTNDILEKPKIYFAGGPADPRESEGGIAITSDGNLWVPGKIGSEAYLFKISPSGQLLEEQSPGSFLSFSGTGDFSGFELQYFILGRR</sequence>
<evidence type="ECO:0000313" key="2">
    <source>
        <dbReference type="EMBL" id="MBT4869964.1"/>
    </source>
</evidence>
<dbReference type="SUPFAM" id="SSF101898">
    <property type="entry name" value="NHL repeat"/>
    <property type="match status" value="1"/>
</dbReference>
<dbReference type="InterPro" id="IPR013783">
    <property type="entry name" value="Ig-like_fold"/>
</dbReference>
<dbReference type="Gene3D" id="2.60.40.10">
    <property type="entry name" value="Immunoglobulins"/>
    <property type="match status" value="1"/>
</dbReference>
<organism evidence="2 3">
    <name type="scientific">Candidatus Iainarchaeum sp</name>
    <dbReference type="NCBI Taxonomy" id="3101447"/>
    <lineage>
        <taxon>Archaea</taxon>
        <taxon>Candidatus Iainarchaeota</taxon>
        <taxon>Candidatus Iainarchaeia</taxon>
        <taxon>Candidatus Iainarchaeales</taxon>
        <taxon>Candidatus Iainarchaeaceae</taxon>
        <taxon>Candidatus Iainarchaeum</taxon>
    </lineage>
</organism>
<evidence type="ECO:0000256" key="1">
    <source>
        <dbReference type="SAM" id="Phobius"/>
    </source>
</evidence>
<dbReference type="Proteomes" id="UP000722459">
    <property type="component" value="Unassembled WGS sequence"/>
</dbReference>
<dbReference type="InterPro" id="IPR011042">
    <property type="entry name" value="6-blade_b-propeller_TolB-like"/>
</dbReference>
<keyword evidence="1" id="KW-0472">Membrane</keyword>
<comment type="caution">
    <text evidence="2">The sequence shown here is derived from an EMBL/GenBank/DDBJ whole genome shotgun (WGS) entry which is preliminary data.</text>
</comment>
<keyword evidence="1" id="KW-0812">Transmembrane</keyword>